<dbReference type="HOGENOM" id="CLU_1873942_0_0_11"/>
<protein>
    <recommendedName>
        <fullName evidence="4">Transposase</fullName>
    </recommendedName>
</protein>
<dbReference type="Proteomes" id="UP000006281">
    <property type="component" value="Chromosome"/>
</dbReference>
<evidence type="ECO:0008006" key="4">
    <source>
        <dbReference type="Google" id="ProtNLM"/>
    </source>
</evidence>
<dbReference type="STRING" id="1179773.BN6_55695"/>
<accession>K0K7G2</accession>
<organism evidence="2 3">
    <name type="scientific">Saccharothrix espanaensis (strain ATCC 51144 / DSM 44229 / JCM 9112 / NBRC 15066 / NRRL 15764)</name>
    <dbReference type="NCBI Taxonomy" id="1179773"/>
    <lineage>
        <taxon>Bacteria</taxon>
        <taxon>Bacillati</taxon>
        <taxon>Actinomycetota</taxon>
        <taxon>Actinomycetes</taxon>
        <taxon>Pseudonocardiales</taxon>
        <taxon>Pseudonocardiaceae</taxon>
        <taxon>Saccharothrix</taxon>
    </lineage>
</organism>
<keyword evidence="3" id="KW-1185">Reference proteome</keyword>
<sequence length="136" mass="15253">MPAPGVHSWHDHRNDRHAARPAIRAVAGGRRRPPATRTRGPEGGGSPPDPLHRCARPPPDTGRRASRTTSPPVRSPARRRRKISPERLRRDRKWSARRIALELDAEGTTISVRTVGRHLVHLGLNRRRFLDPTGLP</sequence>
<proteinExistence type="predicted"/>
<evidence type="ECO:0000313" key="2">
    <source>
        <dbReference type="EMBL" id="CCH32829.1"/>
    </source>
</evidence>
<feature type="region of interest" description="Disordered" evidence="1">
    <location>
        <begin position="1"/>
        <end position="94"/>
    </location>
</feature>
<evidence type="ECO:0000313" key="3">
    <source>
        <dbReference type="Proteomes" id="UP000006281"/>
    </source>
</evidence>
<dbReference type="KEGG" id="sesp:BN6_55695"/>
<feature type="compositionally biased region" description="Basic and acidic residues" evidence="1">
    <location>
        <begin position="8"/>
        <end position="18"/>
    </location>
</feature>
<name>K0K7G2_SACES</name>
<gene>
    <name evidence="2" type="ordered locus">BN6_55695</name>
</gene>
<dbReference type="AlphaFoldDB" id="K0K7G2"/>
<dbReference type="EMBL" id="HE804045">
    <property type="protein sequence ID" value="CCH32829.1"/>
    <property type="molecule type" value="Genomic_DNA"/>
</dbReference>
<reference evidence="2 3" key="1">
    <citation type="journal article" date="2012" name="BMC Genomics">
        <title>Complete genome sequence of Saccharothrix espanaensis DSM 44229T and comparison to the other completely sequenced Pseudonocardiaceae.</title>
        <authorList>
            <person name="Strobel T."/>
            <person name="Al-Dilaimi A."/>
            <person name="Blom J."/>
            <person name="Gessner A."/>
            <person name="Kalinowski J."/>
            <person name="Luzhetska M."/>
            <person name="Puhler A."/>
            <person name="Szczepanowski R."/>
            <person name="Bechthold A."/>
            <person name="Ruckert C."/>
        </authorList>
    </citation>
    <scope>NUCLEOTIDE SEQUENCE [LARGE SCALE GENOMIC DNA]</scope>
    <source>
        <strain evidence="3">ATCC 51144 / DSM 44229 / JCM 9112 / NBRC 15066 / NRRL 15764</strain>
    </source>
</reference>
<evidence type="ECO:0000256" key="1">
    <source>
        <dbReference type="SAM" id="MobiDB-lite"/>
    </source>
</evidence>